<gene>
    <name evidence="2" type="ORF">NDU88_001148</name>
</gene>
<organism evidence="2 3">
    <name type="scientific">Pleurodeles waltl</name>
    <name type="common">Iberian ribbed newt</name>
    <dbReference type="NCBI Taxonomy" id="8319"/>
    <lineage>
        <taxon>Eukaryota</taxon>
        <taxon>Metazoa</taxon>
        <taxon>Chordata</taxon>
        <taxon>Craniata</taxon>
        <taxon>Vertebrata</taxon>
        <taxon>Euteleostomi</taxon>
        <taxon>Amphibia</taxon>
        <taxon>Batrachia</taxon>
        <taxon>Caudata</taxon>
        <taxon>Salamandroidea</taxon>
        <taxon>Salamandridae</taxon>
        <taxon>Pleurodelinae</taxon>
        <taxon>Pleurodeles</taxon>
    </lineage>
</organism>
<evidence type="ECO:0000313" key="3">
    <source>
        <dbReference type="Proteomes" id="UP001066276"/>
    </source>
</evidence>
<dbReference type="AlphaFoldDB" id="A0AAV7R676"/>
<dbReference type="EMBL" id="JANPWB010000009">
    <property type="protein sequence ID" value="KAJ1148311.1"/>
    <property type="molecule type" value="Genomic_DNA"/>
</dbReference>
<reference evidence="2" key="1">
    <citation type="journal article" date="2022" name="bioRxiv">
        <title>Sequencing and chromosome-scale assembly of the giantPleurodeles waltlgenome.</title>
        <authorList>
            <person name="Brown T."/>
            <person name="Elewa A."/>
            <person name="Iarovenko S."/>
            <person name="Subramanian E."/>
            <person name="Araus A.J."/>
            <person name="Petzold A."/>
            <person name="Susuki M."/>
            <person name="Suzuki K.-i.T."/>
            <person name="Hayashi T."/>
            <person name="Toyoda A."/>
            <person name="Oliveira C."/>
            <person name="Osipova E."/>
            <person name="Leigh N.D."/>
            <person name="Simon A."/>
            <person name="Yun M.H."/>
        </authorList>
    </citation>
    <scope>NUCLEOTIDE SEQUENCE</scope>
    <source>
        <strain evidence="2">20211129_DDA</strain>
        <tissue evidence="2">Liver</tissue>
    </source>
</reference>
<evidence type="ECO:0000256" key="1">
    <source>
        <dbReference type="SAM" id="MobiDB-lite"/>
    </source>
</evidence>
<accession>A0AAV7R676</accession>
<comment type="caution">
    <text evidence="2">The sequence shown here is derived from an EMBL/GenBank/DDBJ whole genome shotgun (WGS) entry which is preliminary data.</text>
</comment>
<keyword evidence="3" id="KW-1185">Reference proteome</keyword>
<feature type="region of interest" description="Disordered" evidence="1">
    <location>
        <begin position="1"/>
        <end position="31"/>
    </location>
</feature>
<sequence>MHRGMHGPAQARGNRKKRCARGPGHSQAAAPPERAAEFMLFTKSFNLRLQFILFYCTRLYYVFCHIVRAKGVLMQGEFCTMWAMASTV</sequence>
<proteinExistence type="predicted"/>
<protein>
    <submittedName>
        <fullName evidence="2">Uncharacterized protein</fullName>
    </submittedName>
</protein>
<name>A0AAV7R676_PLEWA</name>
<evidence type="ECO:0000313" key="2">
    <source>
        <dbReference type="EMBL" id="KAJ1148311.1"/>
    </source>
</evidence>
<dbReference type="Proteomes" id="UP001066276">
    <property type="component" value="Chromosome 5"/>
</dbReference>